<comment type="caution">
    <text evidence="2">The sequence shown here is derived from an EMBL/GenBank/DDBJ whole genome shotgun (WGS) entry which is preliminary data.</text>
</comment>
<feature type="compositionally biased region" description="Basic and acidic residues" evidence="1">
    <location>
        <begin position="42"/>
        <end position="51"/>
    </location>
</feature>
<dbReference type="Proteomes" id="UP000256913">
    <property type="component" value="Unassembled WGS sequence"/>
</dbReference>
<evidence type="ECO:0000313" key="2">
    <source>
        <dbReference type="EMBL" id="REG02370.1"/>
    </source>
</evidence>
<feature type="compositionally biased region" description="Basic residues" evidence="1">
    <location>
        <begin position="94"/>
        <end position="108"/>
    </location>
</feature>
<dbReference type="RefSeq" id="WP_116077295.1">
    <property type="nucleotide sequence ID" value="NZ_BONB01000005.1"/>
</dbReference>
<gene>
    <name evidence="2" type="ORF">DFJ67_8465</name>
</gene>
<proteinExistence type="predicted"/>
<evidence type="ECO:0000313" key="3">
    <source>
        <dbReference type="Proteomes" id="UP000256913"/>
    </source>
</evidence>
<evidence type="ECO:0000256" key="1">
    <source>
        <dbReference type="SAM" id="MobiDB-lite"/>
    </source>
</evidence>
<accession>A0A3D9ZZD1</accession>
<keyword evidence="3" id="KW-1185">Reference proteome</keyword>
<dbReference type="EMBL" id="QUMQ01000001">
    <property type="protein sequence ID" value="REG02370.1"/>
    <property type="molecule type" value="Genomic_DNA"/>
</dbReference>
<feature type="region of interest" description="Disordered" evidence="1">
    <location>
        <begin position="1"/>
        <end position="117"/>
    </location>
</feature>
<organism evidence="2 3">
    <name type="scientific">Asanoa ferruginea</name>
    <dbReference type="NCBI Taxonomy" id="53367"/>
    <lineage>
        <taxon>Bacteria</taxon>
        <taxon>Bacillati</taxon>
        <taxon>Actinomycetota</taxon>
        <taxon>Actinomycetes</taxon>
        <taxon>Micromonosporales</taxon>
        <taxon>Micromonosporaceae</taxon>
        <taxon>Asanoa</taxon>
    </lineage>
</organism>
<protein>
    <submittedName>
        <fullName evidence="2">Uncharacterized protein</fullName>
    </submittedName>
</protein>
<name>A0A3D9ZZD1_9ACTN</name>
<feature type="compositionally biased region" description="Basic and acidic residues" evidence="1">
    <location>
        <begin position="59"/>
        <end position="68"/>
    </location>
</feature>
<reference evidence="2 3" key="1">
    <citation type="submission" date="2018-08" db="EMBL/GenBank/DDBJ databases">
        <title>Sequencing the genomes of 1000 actinobacteria strains.</title>
        <authorList>
            <person name="Klenk H.-P."/>
        </authorList>
    </citation>
    <scope>NUCLEOTIDE SEQUENCE [LARGE SCALE GENOMIC DNA]</scope>
    <source>
        <strain evidence="2 3">DSM 44099</strain>
    </source>
</reference>
<dbReference type="OrthoDB" id="3405751at2"/>
<dbReference type="AlphaFoldDB" id="A0A3D9ZZD1"/>
<sequence>MAHGEADSGCADAESQPHDPDELLPASAGRPVRRICAGQTAERVRADRADDPADDDDPGDCHIGDHVADTASGPMLGGGRAPACRSERPGWAGAHRHGAVRPRRRASRRERPPDRWC</sequence>